<evidence type="ECO:0000313" key="2">
    <source>
        <dbReference type="EMBL" id="QHT92094.1"/>
    </source>
</evidence>
<sequence length="590" mass="68913">MNSSIYKIYVNDRNYTKWSLSETANFQPITIDNFNPIEHKLFSNDVFSIVPNNTNNNNENNENNENNNSCINLVHSSIRTTTSMPGVLMIEGNKTFGRKNGKLLYKCVPDDMRIPAFLVPYEIKNVGFSKVFVNLYVTFSFVDWDDKHPHGILTNVIGAVNELDNFYEYQLHCKSLNASIQKFQKDTTNALKTATHDDFIESIKTKYDSIVDRTNQKEWTIFTIDPQNSTDFDDGFSIKDIDGTITQLSIYISNVTIWMDVLNLWDSFSQRISTIYLPDRKRPMLPTVLSDCLCSLQEKSTRIAFTMDIFIKDGTIIDTKYSNCLIRVFKNYTYEQKELIENSHYIKLLETTKLLAKQYKYINNVRNSHEVVCYLMILMNYNCAKEMIKFKTGIFRSTIMKREVSVPDSVPDDVGKFIKIWNSACGQYIDISMEGDIITRHDLLDMDAYIHITSPIRRLVDLLNIIKFQKIMSLIELSSNVDSFYEKWVNNLEYINVTMRSIRKVQIDCSLLDLCAKHPNIMDKEYDGFVFDKLIRNDGLYQFIVFLPELKLASRITLRENIDNFNTRKFKLYLFNDEDSFKKKIRLHLL</sequence>
<protein>
    <recommendedName>
        <fullName evidence="1">RNB domain-containing protein</fullName>
    </recommendedName>
</protein>
<dbReference type="SUPFAM" id="SSF50249">
    <property type="entry name" value="Nucleic acid-binding proteins"/>
    <property type="match status" value="1"/>
</dbReference>
<dbReference type="GO" id="GO:0000932">
    <property type="term" value="C:P-body"/>
    <property type="evidence" value="ECO:0007669"/>
    <property type="project" value="TreeGrafter"/>
</dbReference>
<name>A0A6C0IG18_9ZZZZ</name>
<dbReference type="GO" id="GO:0006402">
    <property type="term" value="P:mRNA catabolic process"/>
    <property type="evidence" value="ECO:0007669"/>
    <property type="project" value="TreeGrafter"/>
</dbReference>
<dbReference type="EMBL" id="MN740176">
    <property type="protein sequence ID" value="QHT92094.1"/>
    <property type="molecule type" value="Genomic_DNA"/>
</dbReference>
<dbReference type="Pfam" id="PF00773">
    <property type="entry name" value="RNB"/>
    <property type="match status" value="1"/>
</dbReference>
<evidence type="ECO:0000259" key="1">
    <source>
        <dbReference type="SMART" id="SM00955"/>
    </source>
</evidence>
<dbReference type="InterPro" id="IPR001900">
    <property type="entry name" value="RNase_II/R"/>
</dbReference>
<dbReference type="PANTHER" id="PTHR23355">
    <property type="entry name" value="RIBONUCLEASE"/>
    <property type="match status" value="1"/>
</dbReference>
<dbReference type="SMART" id="SM00955">
    <property type="entry name" value="RNB"/>
    <property type="match status" value="1"/>
</dbReference>
<feature type="domain" description="RNB" evidence="1">
    <location>
        <begin position="210"/>
        <end position="474"/>
    </location>
</feature>
<dbReference type="GO" id="GO:0003723">
    <property type="term" value="F:RNA binding"/>
    <property type="evidence" value="ECO:0007669"/>
    <property type="project" value="InterPro"/>
</dbReference>
<dbReference type="InterPro" id="IPR050180">
    <property type="entry name" value="RNR_Ribonuclease"/>
</dbReference>
<dbReference type="InterPro" id="IPR012340">
    <property type="entry name" value="NA-bd_OB-fold"/>
</dbReference>
<reference evidence="2" key="1">
    <citation type="journal article" date="2020" name="Nature">
        <title>Giant virus diversity and host interactions through global metagenomics.</title>
        <authorList>
            <person name="Schulz F."/>
            <person name="Roux S."/>
            <person name="Paez-Espino D."/>
            <person name="Jungbluth S."/>
            <person name="Walsh D.A."/>
            <person name="Denef V.J."/>
            <person name="McMahon K.D."/>
            <person name="Konstantinidis K.T."/>
            <person name="Eloe-Fadrosh E.A."/>
            <person name="Kyrpides N.C."/>
            <person name="Woyke T."/>
        </authorList>
    </citation>
    <scope>NUCLEOTIDE SEQUENCE</scope>
    <source>
        <strain evidence="2">GVMAG-M-3300023184-86</strain>
    </source>
</reference>
<proteinExistence type="predicted"/>
<dbReference type="AlphaFoldDB" id="A0A6C0IG18"/>
<organism evidence="2">
    <name type="scientific">viral metagenome</name>
    <dbReference type="NCBI Taxonomy" id="1070528"/>
    <lineage>
        <taxon>unclassified sequences</taxon>
        <taxon>metagenomes</taxon>
        <taxon>organismal metagenomes</taxon>
    </lineage>
</organism>
<dbReference type="GO" id="GO:0000175">
    <property type="term" value="F:3'-5'-RNA exonuclease activity"/>
    <property type="evidence" value="ECO:0007669"/>
    <property type="project" value="TreeGrafter"/>
</dbReference>
<dbReference type="PANTHER" id="PTHR23355:SF9">
    <property type="entry name" value="DIS3-LIKE EXONUCLEASE 2"/>
    <property type="match status" value="1"/>
</dbReference>
<accession>A0A6C0IG18</accession>